<organism evidence="2 3">
    <name type="scientific">Candidatus Roizmanbacteria bacterium CG11_big_fil_rev_8_21_14_0_20_37_16</name>
    <dbReference type="NCBI Taxonomy" id="1974857"/>
    <lineage>
        <taxon>Bacteria</taxon>
        <taxon>Candidatus Roizmaniibacteriota</taxon>
    </lineage>
</organism>
<keyword evidence="1" id="KW-1133">Transmembrane helix</keyword>
<protein>
    <submittedName>
        <fullName evidence="2">Uncharacterized protein</fullName>
    </submittedName>
</protein>
<dbReference type="EMBL" id="PCVK01000022">
    <property type="protein sequence ID" value="PIQ71927.1"/>
    <property type="molecule type" value="Genomic_DNA"/>
</dbReference>
<sequence>MKKRINLFKKKPQLDFISVNAPLLKLYLNGAGVLVFILFLFLMNNVFVLNAQQQDLIKKKEIYLKYLLDEKEIEANMRYFKSKQTQLNNFLKDDANFHPYYEVLVNSIGATSANAVLDTIEIDKKRKTRFVVKFTNDEEMMRFLKNIESEDFLKNFVSLSLQNFNLNKQASKSSRYELELQGIFKELTKK</sequence>
<keyword evidence="1" id="KW-0812">Transmembrane</keyword>
<comment type="caution">
    <text evidence="2">The sequence shown here is derived from an EMBL/GenBank/DDBJ whole genome shotgun (WGS) entry which is preliminary data.</text>
</comment>
<evidence type="ECO:0000313" key="3">
    <source>
        <dbReference type="Proteomes" id="UP000229497"/>
    </source>
</evidence>
<reference evidence="2 3" key="1">
    <citation type="submission" date="2017-09" db="EMBL/GenBank/DDBJ databases">
        <title>Depth-based differentiation of microbial function through sediment-hosted aquifers and enrichment of novel symbionts in the deep terrestrial subsurface.</title>
        <authorList>
            <person name="Probst A.J."/>
            <person name="Ladd B."/>
            <person name="Jarett J.K."/>
            <person name="Geller-Mcgrath D.E."/>
            <person name="Sieber C.M."/>
            <person name="Emerson J.B."/>
            <person name="Anantharaman K."/>
            <person name="Thomas B.C."/>
            <person name="Malmstrom R."/>
            <person name="Stieglmeier M."/>
            <person name="Klingl A."/>
            <person name="Woyke T."/>
            <person name="Ryan C.M."/>
            <person name="Banfield J.F."/>
        </authorList>
    </citation>
    <scope>NUCLEOTIDE SEQUENCE [LARGE SCALE GENOMIC DNA]</scope>
    <source>
        <strain evidence="2">CG11_big_fil_rev_8_21_14_0_20_37_16</strain>
    </source>
</reference>
<keyword evidence="1" id="KW-0472">Membrane</keyword>
<accession>A0A2H0KKY8</accession>
<name>A0A2H0KKY8_9BACT</name>
<dbReference type="AlphaFoldDB" id="A0A2H0KKY8"/>
<gene>
    <name evidence="2" type="ORF">COV87_00680</name>
</gene>
<dbReference type="Proteomes" id="UP000229497">
    <property type="component" value="Unassembled WGS sequence"/>
</dbReference>
<evidence type="ECO:0000313" key="2">
    <source>
        <dbReference type="EMBL" id="PIQ71927.1"/>
    </source>
</evidence>
<proteinExistence type="predicted"/>
<evidence type="ECO:0000256" key="1">
    <source>
        <dbReference type="SAM" id="Phobius"/>
    </source>
</evidence>
<feature type="transmembrane region" description="Helical" evidence="1">
    <location>
        <begin position="26"/>
        <end position="49"/>
    </location>
</feature>